<proteinExistence type="predicted"/>
<organism evidence="1 3">
    <name type="scientific">Kerstersia gyiorum</name>
    <dbReference type="NCBI Taxonomy" id="206506"/>
    <lineage>
        <taxon>Bacteria</taxon>
        <taxon>Pseudomonadati</taxon>
        <taxon>Pseudomonadota</taxon>
        <taxon>Betaproteobacteria</taxon>
        <taxon>Burkholderiales</taxon>
        <taxon>Alcaligenaceae</taxon>
        <taxon>Kerstersia</taxon>
    </lineage>
</organism>
<evidence type="ECO:0000313" key="2">
    <source>
        <dbReference type="EMBL" id="RZS73492.1"/>
    </source>
</evidence>
<reference evidence="2 4" key="2">
    <citation type="submission" date="2019-02" db="EMBL/GenBank/DDBJ databases">
        <title>Genomic Encyclopedia of Type Strains, Phase IV (KMG-IV): sequencing the most valuable type-strain genomes for metagenomic binning, comparative biology and taxonomic classification.</title>
        <authorList>
            <person name="Goeker M."/>
        </authorList>
    </citation>
    <scope>NUCLEOTIDE SEQUENCE [LARGE SCALE GENOMIC DNA]</scope>
    <source>
        <strain evidence="2 4">DSM 16618</strain>
    </source>
</reference>
<evidence type="ECO:0000313" key="3">
    <source>
        <dbReference type="Proteomes" id="UP000078084"/>
    </source>
</evidence>
<gene>
    <name evidence="1" type="ORF">AAV32_02795</name>
    <name evidence="2" type="ORF">EV679_0687</name>
</gene>
<dbReference type="RefSeq" id="WP_068367294.1">
    <property type="nucleotide sequence ID" value="NZ_CBCSEB010000002.1"/>
</dbReference>
<reference evidence="1 3" key="1">
    <citation type="submission" date="2015-04" db="EMBL/GenBank/DDBJ databases">
        <title>Genome sequence of Kerstersia gyiorum CG1.</title>
        <authorList>
            <person name="Greninger A.L."/>
            <person name="Kozyreva V."/>
            <person name="Chaturvedi V."/>
        </authorList>
    </citation>
    <scope>NUCLEOTIDE SEQUENCE [LARGE SCALE GENOMIC DNA]</scope>
    <source>
        <strain evidence="1 3">CG1</strain>
    </source>
</reference>
<dbReference type="GeneID" id="99727808"/>
<comment type="caution">
    <text evidence="1">The sequence shown here is derived from an EMBL/GenBank/DDBJ whole genome shotgun (WGS) entry which is preliminary data.</text>
</comment>
<protein>
    <submittedName>
        <fullName evidence="1">Uncharacterized protein</fullName>
    </submittedName>
</protein>
<dbReference type="EMBL" id="SGWZ01000001">
    <property type="protein sequence ID" value="RZS73492.1"/>
    <property type="molecule type" value="Genomic_DNA"/>
</dbReference>
<dbReference type="AlphaFoldDB" id="A0A171KWF9"/>
<sequence>MIGNTLNQAKKRLQLAGAATVCVLAAGCASLGGPEPYSAQAWVGKPVATATKVFGQPSATKALPNGATDYAWYGLYDRTYDRPLGYFMDPGYYQPPFDQFEGPDYYPPLAAFGNPEFDGPYPYPESGLNYVAERRLVKCKVSLTAEQGVIKSFKVQNLTTPDQFMAGGCDNYVTNWVQQAQ</sequence>
<evidence type="ECO:0000313" key="4">
    <source>
        <dbReference type="Proteomes" id="UP000292039"/>
    </source>
</evidence>
<keyword evidence="3" id="KW-1185">Reference proteome</keyword>
<evidence type="ECO:0000313" key="1">
    <source>
        <dbReference type="EMBL" id="KKO73226.1"/>
    </source>
</evidence>
<dbReference type="Proteomes" id="UP000292039">
    <property type="component" value="Unassembled WGS sequence"/>
</dbReference>
<accession>A0A171KWF9</accession>
<name>A0A171KWF9_9BURK</name>
<dbReference type="Proteomes" id="UP000078084">
    <property type="component" value="Unassembled WGS sequence"/>
</dbReference>
<dbReference type="EMBL" id="LBNE01000001">
    <property type="protein sequence ID" value="KKO73226.1"/>
    <property type="molecule type" value="Genomic_DNA"/>
</dbReference>